<comment type="subcellular location">
    <subcellularLocation>
        <location evidence="1 14">Nucleus</location>
    </subcellularLocation>
</comment>
<feature type="compositionally biased region" description="Basic and acidic residues" evidence="15">
    <location>
        <begin position="1046"/>
        <end position="1055"/>
    </location>
</feature>
<feature type="compositionally biased region" description="Acidic residues" evidence="15">
    <location>
        <begin position="185"/>
        <end position="199"/>
    </location>
</feature>
<dbReference type="EC" id="2.3.1.48" evidence="3 14"/>
<reference evidence="18 19" key="1">
    <citation type="journal article" date="2020" name="G3 (Bethesda)">
        <title>Genetic Underpinnings of Host Manipulation by Ophiocordyceps as Revealed by Comparative Transcriptomics.</title>
        <authorList>
            <person name="Will I."/>
            <person name="Das B."/>
            <person name="Trinh T."/>
            <person name="Brachmann A."/>
            <person name="Ohm R.A."/>
            <person name="de Bekker C."/>
        </authorList>
    </citation>
    <scope>NUCLEOTIDE SEQUENCE [LARGE SCALE GENOMIC DNA]</scope>
    <source>
        <strain evidence="18 19">EC05</strain>
    </source>
</reference>
<keyword evidence="10 14" id="KW-0539">Nucleus</keyword>
<evidence type="ECO:0000256" key="13">
    <source>
        <dbReference type="PROSITE-ProRule" id="PRU00146"/>
    </source>
</evidence>
<dbReference type="SMART" id="SM00249">
    <property type="entry name" value="PHD"/>
    <property type="match status" value="1"/>
</dbReference>
<feature type="compositionally biased region" description="Acidic residues" evidence="15">
    <location>
        <begin position="207"/>
        <end position="226"/>
    </location>
</feature>
<keyword evidence="19" id="KW-1185">Reference proteome</keyword>
<evidence type="ECO:0000259" key="16">
    <source>
        <dbReference type="PROSITE" id="PS50016"/>
    </source>
</evidence>
<evidence type="ECO:0000256" key="14">
    <source>
        <dbReference type="RuleBase" id="RU361211"/>
    </source>
</evidence>
<evidence type="ECO:0000256" key="10">
    <source>
        <dbReference type="ARBA" id="ARBA00023242"/>
    </source>
</evidence>
<feature type="region of interest" description="Disordered" evidence="15">
    <location>
        <begin position="72"/>
        <end position="244"/>
    </location>
</feature>
<evidence type="ECO:0000256" key="8">
    <source>
        <dbReference type="ARBA" id="ARBA00022853"/>
    </source>
</evidence>
<feature type="compositionally biased region" description="Pro residues" evidence="15">
    <location>
        <begin position="441"/>
        <end position="450"/>
    </location>
</feature>
<dbReference type="Pfam" id="PF17772">
    <property type="entry name" value="zf-MYST"/>
    <property type="match status" value="1"/>
</dbReference>
<feature type="region of interest" description="Disordered" evidence="15">
    <location>
        <begin position="420"/>
        <end position="454"/>
    </location>
</feature>
<proteinExistence type="inferred from homology"/>
<evidence type="ECO:0000256" key="3">
    <source>
        <dbReference type="ARBA" id="ARBA00013184"/>
    </source>
</evidence>
<evidence type="ECO:0000256" key="4">
    <source>
        <dbReference type="ARBA" id="ARBA00022679"/>
    </source>
</evidence>
<feature type="compositionally biased region" description="Basic and acidic residues" evidence="15">
    <location>
        <begin position="380"/>
        <end position="389"/>
    </location>
</feature>
<dbReference type="Gene3D" id="3.30.60.60">
    <property type="entry name" value="N-acetyl transferase-like"/>
    <property type="match status" value="1"/>
</dbReference>
<feature type="active site" description="Proton donor/acceptor" evidence="12">
    <location>
        <position position="729"/>
    </location>
</feature>
<keyword evidence="9" id="KW-0007">Acetylation</keyword>
<organism evidence="18 19">
    <name type="scientific">Ophiocordyceps camponoti-floridani</name>
    <dbReference type="NCBI Taxonomy" id="2030778"/>
    <lineage>
        <taxon>Eukaryota</taxon>
        <taxon>Fungi</taxon>
        <taxon>Dikarya</taxon>
        <taxon>Ascomycota</taxon>
        <taxon>Pezizomycotina</taxon>
        <taxon>Sordariomycetes</taxon>
        <taxon>Hypocreomycetidae</taxon>
        <taxon>Hypocreales</taxon>
        <taxon>Ophiocordycipitaceae</taxon>
        <taxon>Ophiocordyceps</taxon>
    </lineage>
</organism>
<keyword evidence="6 13" id="KW-0863">Zinc-finger</keyword>
<dbReference type="Gene3D" id="3.30.40.10">
    <property type="entry name" value="Zinc/RING finger domain, C3HC4 (zinc finger)"/>
    <property type="match status" value="1"/>
</dbReference>
<sequence>MPEASLSSRISARWHINVDRRHTFACCGVQDRRAERLQARRLQLKTASDPRSTCATLSPKCIAFGLESRGNNGDFADDGTESTGPPPVADSAEADATATRGGVDSDEGQDDQLSDRDASGEEVDDDAYIEDENDPLTQQIIVGQEPVDGDDDDDDDDDEDDDREDADDGDEGVGAVKIKPGESVNGDDDEDDDDAESDVSELPSAESDGEVAWEEGDAADEDDDSEAAPPNTCIFCKQDEENDPSEDFEAFLDCISCGENAHQQCARDAAAMTERNHSKAWKCPDCYAGDSEGDGGDVDIKDDDASAQCPSRQSSATRAVREHSKSEGPPGNHATTQESDAGDGARTLRKRKTSSAEPEEAPRKRRRNVSSEPSGQDDAAADRPGEPRTPRVLRLKAQRPPPVVVERRSRTSLVMRITVRPGNLKEILSRKKRDRRRPATTPKPAPPPRATPVRPAAVAAAPVTSLPTPFTSDLYSQPFYSLFDKETDDAKGKPYGGILTEAEADTSKTLPAPEDRKRFDQAKQKAEDEWRARVLAMQAGAEMPVRKPKKANDNASHIECVEFGGWEIDTWYAAPYPAEYSRNRVLYICEFCLKYMNSDYVAWRHKLKCAAKHPPGDEIYRHESVSIFEVDGRKHPVYCQNLCLLAKLFLGSKTLYYDVEPFLFYILCEYDERGYHFVGYFSKEKRASSQNNVSCILTLPIHQRKGYGNLLIDFSYLLTKTEQKTGSPEKPLSDMGLVSYRNYWRLELCRYLLRATQGEAHKRDGLSVKKISDETGMTPDDVVSALEGLRALVRDPQTHLYAFRVDLDYCRQYVAKWESKGYVQLKPEALAWTPYVMGRSNAVNFELGPPISTIAPREDDEAKVLEGSGSVGSESQPAADSTSGKDGTTPRQEAVVGPEPVKSIEQVAPEDKENTEPREKDDYDGGGGGGGEGRVPKQKVDWQAAYRDIPPSRFEVFPSVGGGRRADRARPSGGRMAVARTASSSSRPRRPAGTTSTSRRAAATGRSNTSRRKTGGTGRGPGRWPKGTKKSDYGNADSGPGLPPGWKEKQARMKAEAEVCRVESDIPMDERPAEDEVQVVVAARRPANGKTAHMTSADGDGEDEAMDVHMAG</sequence>
<dbReference type="EMBL" id="JAACLJ010000001">
    <property type="protein sequence ID" value="KAF4595537.1"/>
    <property type="molecule type" value="Genomic_DNA"/>
</dbReference>
<feature type="region of interest" description="Disordered" evidence="15">
    <location>
        <begin position="853"/>
        <end position="1055"/>
    </location>
</feature>
<dbReference type="GO" id="GO:0003682">
    <property type="term" value="F:chromatin binding"/>
    <property type="evidence" value="ECO:0007669"/>
    <property type="project" value="TreeGrafter"/>
</dbReference>
<evidence type="ECO:0000256" key="7">
    <source>
        <dbReference type="ARBA" id="ARBA00022833"/>
    </source>
</evidence>
<evidence type="ECO:0000256" key="11">
    <source>
        <dbReference type="ARBA" id="ARBA00045805"/>
    </source>
</evidence>
<dbReference type="PANTHER" id="PTHR10615:SF161">
    <property type="entry name" value="HISTONE ACETYLTRANSFERASE KAT7"/>
    <property type="match status" value="1"/>
</dbReference>
<dbReference type="Pfam" id="PF01853">
    <property type="entry name" value="MOZ_SAS"/>
    <property type="match status" value="1"/>
</dbReference>
<dbReference type="GO" id="GO:1990467">
    <property type="term" value="C:NuA3a histone acetyltransferase complex"/>
    <property type="evidence" value="ECO:0007669"/>
    <property type="project" value="TreeGrafter"/>
</dbReference>
<evidence type="ECO:0000256" key="15">
    <source>
        <dbReference type="SAM" id="MobiDB-lite"/>
    </source>
</evidence>
<dbReference type="GO" id="GO:0031507">
    <property type="term" value="P:heterochromatin formation"/>
    <property type="evidence" value="ECO:0007669"/>
    <property type="project" value="UniProtKB-ARBA"/>
</dbReference>
<name>A0A8H4QDL5_9HYPO</name>
<dbReference type="InterPro" id="IPR013083">
    <property type="entry name" value="Znf_RING/FYVE/PHD"/>
</dbReference>
<feature type="region of interest" description="Disordered" evidence="15">
    <location>
        <begin position="268"/>
        <end position="407"/>
    </location>
</feature>
<comment type="similarity">
    <text evidence="2 14">Belongs to the MYST (SAS/MOZ) family.</text>
</comment>
<dbReference type="GO" id="GO:0003712">
    <property type="term" value="F:transcription coregulator activity"/>
    <property type="evidence" value="ECO:0007669"/>
    <property type="project" value="TreeGrafter"/>
</dbReference>
<feature type="compositionally biased region" description="Polar residues" evidence="15">
    <location>
        <begin position="308"/>
        <end position="317"/>
    </location>
</feature>
<dbReference type="GO" id="GO:0006357">
    <property type="term" value="P:regulation of transcription by RNA polymerase II"/>
    <property type="evidence" value="ECO:0007669"/>
    <property type="project" value="TreeGrafter"/>
</dbReference>
<evidence type="ECO:0000256" key="9">
    <source>
        <dbReference type="ARBA" id="ARBA00022990"/>
    </source>
</evidence>
<dbReference type="GO" id="GO:0004402">
    <property type="term" value="F:histone acetyltransferase activity"/>
    <property type="evidence" value="ECO:0007669"/>
    <property type="project" value="InterPro"/>
</dbReference>
<feature type="compositionally biased region" description="Acidic residues" evidence="15">
    <location>
        <begin position="291"/>
        <end position="302"/>
    </location>
</feature>
<dbReference type="InterPro" id="IPR050603">
    <property type="entry name" value="MYST_HAT"/>
</dbReference>
<comment type="catalytic activity">
    <reaction evidence="14">
        <text>L-lysyl-[protein] + acetyl-CoA = N(6)-acetyl-L-lysyl-[protein] + CoA + H(+)</text>
        <dbReference type="Rhea" id="RHEA:45948"/>
        <dbReference type="Rhea" id="RHEA-COMP:9752"/>
        <dbReference type="Rhea" id="RHEA-COMP:10731"/>
        <dbReference type="ChEBI" id="CHEBI:15378"/>
        <dbReference type="ChEBI" id="CHEBI:29969"/>
        <dbReference type="ChEBI" id="CHEBI:57287"/>
        <dbReference type="ChEBI" id="CHEBI:57288"/>
        <dbReference type="ChEBI" id="CHEBI:61930"/>
        <dbReference type="EC" id="2.3.1.48"/>
    </reaction>
</comment>
<dbReference type="SUPFAM" id="SSF55729">
    <property type="entry name" value="Acyl-CoA N-acyltransferases (Nat)"/>
    <property type="match status" value="1"/>
</dbReference>
<feature type="compositionally biased region" description="Acidic residues" evidence="15">
    <location>
        <begin position="120"/>
        <end position="134"/>
    </location>
</feature>
<feature type="compositionally biased region" description="Acidic residues" evidence="15">
    <location>
        <begin position="147"/>
        <end position="171"/>
    </location>
</feature>
<keyword evidence="18" id="KW-0012">Acyltransferase</keyword>
<dbReference type="InterPro" id="IPR001965">
    <property type="entry name" value="Znf_PHD"/>
</dbReference>
<comment type="function">
    <text evidence="11">Catalytic component of the NuA4 histone acetyltransferase (HAT) complex which is involved in epigenetic transcriptional activation of selected genes principally by acetylation of nucleosomal histones H4, H3, H2B, H2A and H2A variant H2A.Z. Acetylates histone H4 to form H4K5ac, H4K8ac, H4K12ac and H4K16ac, histone H3 to form H3K14ac, and histone H2A to form H2AK4ac and H2AK7ac. The NuA4 complex is involved in the DNA damage response and is required for chromosome segregation. The NuA4 complex plays a direct role in repair of DNA double-strand breaks (DSBs) through homologous recombination. Recruitment to promoters depends on H3K4me. Also acetylates non-histone proteins. In addition to protein acetyltransferase, can use different acyl-CoA substrates, such as 2-hydroxyisobutanoyl-CoA (2-hydroxyisobutyryl-CoA) or (2E)-butenoyl-CoA (crotonyl-CoA), and is able to mediate protein 2-hydroxyisobutyrylation and crotonylation, respectively.</text>
</comment>
<dbReference type="Pfam" id="PF16866">
    <property type="entry name" value="PHD_4"/>
    <property type="match status" value="1"/>
</dbReference>
<dbReference type="Gene3D" id="1.10.10.10">
    <property type="entry name" value="Winged helix-like DNA-binding domain superfamily/Winged helix DNA-binding domain"/>
    <property type="match status" value="1"/>
</dbReference>
<evidence type="ECO:0000256" key="5">
    <source>
        <dbReference type="ARBA" id="ARBA00022723"/>
    </source>
</evidence>
<dbReference type="FunFam" id="3.40.630.30:FF:000001">
    <property type="entry name" value="Histone acetyltransferase"/>
    <property type="match status" value="1"/>
</dbReference>
<dbReference type="InterPro" id="IPR011011">
    <property type="entry name" value="Znf_FYVE_PHD"/>
</dbReference>
<dbReference type="PROSITE" id="PS50016">
    <property type="entry name" value="ZF_PHD_2"/>
    <property type="match status" value="1"/>
</dbReference>
<dbReference type="FunFam" id="3.30.60.60:FF:000001">
    <property type="entry name" value="Histone acetyltransferase"/>
    <property type="match status" value="1"/>
</dbReference>
<dbReference type="InterPro" id="IPR002717">
    <property type="entry name" value="HAT_MYST-type"/>
</dbReference>
<dbReference type="GO" id="GO:0005634">
    <property type="term" value="C:nucleus"/>
    <property type="evidence" value="ECO:0007669"/>
    <property type="project" value="UniProtKB-SubCell"/>
</dbReference>
<feature type="compositionally biased region" description="Low complexity" evidence="15">
    <location>
        <begin position="866"/>
        <end position="875"/>
    </location>
</feature>
<dbReference type="InterPro" id="IPR040706">
    <property type="entry name" value="Zf-MYST"/>
</dbReference>
<evidence type="ECO:0000256" key="2">
    <source>
        <dbReference type="ARBA" id="ARBA00010107"/>
    </source>
</evidence>
<keyword evidence="5" id="KW-0479">Metal-binding</keyword>
<dbReference type="SUPFAM" id="SSF57903">
    <property type="entry name" value="FYVE/PHD zinc finger"/>
    <property type="match status" value="1"/>
</dbReference>
<dbReference type="Gene3D" id="3.40.630.30">
    <property type="match status" value="1"/>
</dbReference>
<dbReference type="InterPro" id="IPR016181">
    <property type="entry name" value="Acyl_CoA_acyltransferase"/>
</dbReference>
<dbReference type="GO" id="GO:0008270">
    <property type="term" value="F:zinc ion binding"/>
    <property type="evidence" value="ECO:0007669"/>
    <property type="project" value="UniProtKB-KW"/>
</dbReference>
<evidence type="ECO:0000313" key="18">
    <source>
        <dbReference type="EMBL" id="KAF4595537.1"/>
    </source>
</evidence>
<protein>
    <recommendedName>
        <fullName evidence="3 14">Histone acetyltransferase</fullName>
        <ecNumber evidence="3 14">2.3.1.48</ecNumber>
    </recommendedName>
</protein>
<dbReference type="PROSITE" id="PS51726">
    <property type="entry name" value="MYST_HAT"/>
    <property type="match status" value="1"/>
</dbReference>
<evidence type="ECO:0000256" key="1">
    <source>
        <dbReference type="ARBA" id="ARBA00004123"/>
    </source>
</evidence>
<keyword evidence="8" id="KW-0156">Chromatin regulator</keyword>
<gene>
    <name evidence="18" type="ORF">GQ602_001150</name>
</gene>
<keyword evidence="4 18" id="KW-0808">Transferase</keyword>
<accession>A0A8H4QDL5</accession>
<evidence type="ECO:0000259" key="17">
    <source>
        <dbReference type="PROSITE" id="PS51726"/>
    </source>
</evidence>
<feature type="compositionally biased region" description="Basic and acidic residues" evidence="15">
    <location>
        <begin position="909"/>
        <end position="923"/>
    </location>
</feature>
<keyword evidence="7" id="KW-0862">Zinc</keyword>
<comment type="caution">
    <text evidence="18">The sequence shown here is derived from an EMBL/GenBank/DDBJ whole genome shotgun (WGS) entry which is preliminary data.</text>
</comment>
<feature type="compositionally biased region" description="Low complexity" evidence="15">
    <location>
        <begin position="979"/>
        <end position="1008"/>
    </location>
</feature>
<dbReference type="PANTHER" id="PTHR10615">
    <property type="entry name" value="HISTONE ACETYLTRANSFERASE"/>
    <property type="match status" value="1"/>
</dbReference>
<evidence type="ECO:0000313" key="19">
    <source>
        <dbReference type="Proteomes" id="UP000562929"/>
    </source>
</evidence>
<evidence type="ECO:0000256" key="12">
    <source>
        <dbReference type="PIRSR" id="PIRSR602717-51"/>
    </source>
</evidence>
<dbReference type="Proteomes" id="UP000562929">
    <property type="component" value="Unassembled WGS sequence"/>
</dbReference>
<feature type="domain" description="PHD-type" evidence="16">
    <location>
        <begin position="230"/>
        <end position="289"/>
    </location>
</feature>
<feature type="region of interest" description="Disordered" evidence="15">
    <location>
        <begin position="1083"/>
        <end position="1103"/>
    </location>
</feature>
<feature type="compositionally biased region" description="Polar residues" evidence="15">
    <location>
        <begin position="876"/>
        <end position="891"/>
    </location>
</feature>
<evidence type="ECO:0000256" key="6">
    <source>
        <dbReference type="ARBA" id="ARBA00022771"/>
    </source>
</evidence>
<dbReference type="AlphaFoldDB" id="A0A8H4QDL5"/>
<dbReference type="InterPro" id="IPR019787">
    <property type="entry name" value="Znf_PHD-finger"/>
</dbReference>
<dbReference type="InterPro" id="IPR036388">
    <property type="entry name" value="WH-like_DNA-bd_sf"/>
</dbReference>
<dbReference type="OrthoDB" id="787137at2759"/>
<feature type="domain" description="MYST-type HAT" evidence="17">
    <location>
        <begin position="553"/>
        <end position="834"/>
    </location>
</feature>